<dbReference type="Proteomes" id="UP000585474">
    <property type="component" value="Unassembled WGS sequence"/>
</dbReference>
<dbReference type="InterPro" id="IPR036397">
    <property type="entry name" value="RNaseH_sf"/>
</dbReference>
<dbReference type="InterPro" id="IPR043128">
    <property type="entry name" value="Rev_trsase/Diguanyl_cyclase"/>
</dbReference>
<feature type="region of interest" description="Disordered" evidence="1">
    <location>
        <begin position="100"/>
        <end position="119"/>
    </location>
</feature>
<protein>
    <recommendedName>
        <fullName evidence="6">Retrovirus-related Pol polyprotein from transposon 17.6</fullName>
    </recommendedName>
</protein>
<feature type="domain" description="RNase H type-1" evidence="3">
    <location>
        <begin position="469"/>
        <end position="533"/>
    </location>
</feature>
<dbReference type="InterPro" id="IPR002156">
    <property type="entry name" value="RNaseH_domain"/>
</dbReference>
<dbReference type="PANTHER" id="PTHR48475:SF2">
    <property type="entry name" value="RIBONUCLEASE H"/>
    <property type="match status" value="1"/>
</dbReference>
<gene>
    <name evidence="4" type="ORF">Acr_00g0053630</name>
</gene>
<evidence type="ECO:0000313" key="4">
    <source>
        <dbReference type="EMBL" id="GFS37719.1"/>
    </source>
</evidence>
<evidence type="ECO:0000259" key="3">
    <source>
        <dbReference type="Pfam" id="PF13456"/>
    </source>
</evidence>
<name>A0A7J0DND3_9ERIC</name>
<sequence length="538" mass="61949">MAGKLEGEEDLLAEMTRRLGPLFDSLSKNVPKTLSTLQSKTDKYVAMEELAEAKRMRRGRDDKRKEPNTRRTDYRDEARNNIPDRDSRCLRRSCMRSSLNGLENSRPLPGKGTRRSTDNVPRIYPRVATHKLFIDPDYPLVRQKRRKFSSERLKVIKEEVAKLIKADVIIESHYLDWLADVVVAPKKGGKYHQIKMHLLDVEKTFFITERGLYCYKVMPFGLKNTRATYQRLVNRMFRELIGKTMEVYINDMLVKSLKTTDHIAHLEEAFGMLRKHRMVLNPSKCIFGVFLGKFLGFLVTKRGIEANPNQIQALLAMSSPRNIHEILRKNQAFQWSDEFEAALQHLKEYLSLPPLLTVPVTGKELIVYLFISPTTAHPITVLTNQPLKQILQRPDTSGKLLKWSIELSEFYIDYRPRMAIKAQALINFVAEFTYDVALELGKNLPKHGCGAWLVFQTPLGEQMEYTIRIGFKATNNEDEYEALFAGLRVAMKLGVDSLDAFSDSQLVVSQVQGDYLAKDTRMLTYLEEVKNMFGRSKT</sequence>
<evidence type="ECO:0000256" key="1">
    <source>
        <dbReference type="SAM" id="MobiDB-lite"/>
    </source>
</evidence>
<reference evidence="5" key="1">
    <citation type="submission" date="2019-07" db="EMBL/GenBank/DDBJ databases">
        <title>De Novo Assembly of kiwifruit Actinidia rufa.</title>
        <authorList>
            <person name="Sugita-Konishi S."/>
            <person name="Sato K."/>
            <person name="Mori E."/>
            <person name="Abe Y."/>
            <person name="Kisaki G."/>
            <person name="Hamano K."/>
            <person name="Suezawa K."/>
            <person name="Otani M."/>
            <person name="Fukuda T."/>
            <person name="Manabe T."/>
            <person name="Gomi K."/>
            <person name="Tabuchi M."/>
            <person name="Akimitsu K."/>
            <person name="Kataoka I."/>
        </authorList>
    </citation>
    <scope>NUCLEOTIDE SEQUENCE [LARGE SCALE GENOMIC DNA]</scope>
    <source>
        <strain evidence="5">cv. Fuchu</strain>
    </source>
</reference>
<dbReference type="Gene3D" id="3.30.420.10">
    <property type="entry name" value="Ribonuclease H-like superfamily/Ribonuclease H"/>
    <property type="match status" value="1"/>
</dbReference>
<dbReference type="OrthoDB" id="1936626at2759"/>
<accession>A0A7J0DND3</accession>
<evidence type="ECO:0000313" key="5">
    <source>
        <dbReference type="Proteomes" id="UP000585474"/>
    </source>
</evidence>
<dbReference type="PANTHER" id="PTHR48475">
    <property type="entry name" value="RIBONUCLEASE H"/>
    <property type="match status" value="1"/>
</dbReference>
<dbReference type="Pfam" id="PF13456">
    <property type="entry name" value="RVT_3"/>
    <property type="match status" value="1"/>
</dbReference>
<dbReference type="AlphaFoldDB" id="A0A7J0DND3"/>
<evidence type="ECO:0008006" key="6">
    <source>
        <dbReference type="Google" id="ProtNLM"/>
    </source>
</evidence>
<dbReference type="Gene3D" id="3.10.10.10">
    <property type="entry name" value="HIV Type 1 Reverse Transcriptase, subunit A, domain 1"/>
    <property type="match status" value="1"/>
</dbReference>
<dbReference type="GO" id="GO:0003676">
    <property type="term" value="F:nucleic acid binding"/>
    <property type="evidence" value="ECO:0007669"/>
    <property type="project" value="InterPro"/>
</dbReference>
<dbReference type="CDD" id="cd01647">
    <property type="entry name" value="RT_LTR"/>
    <property type="match status" value="1"/>
</dbReference>
<organism evidence="4 5">
    <name type="scientific">Actinidia rufa</name>
    <dbReference type="NCBI Taxonomy" id="165716"/>
    <lineage>
        <taxon>Eukaryota</taxon>
        <taxon>Viridiplantae</taxon>
        <taxon>Streptophyta</taxon>
        <taxon>Embryophyta</taxon>
        <taxon>Tracheophyta</taxon>
        <taxon>Spermatophyta</taxon>
        <taxon>Magnoliopsida</taxon>
        <taxon>eudicotyledons</taxon>
        <taxon>Gunneridae</taxon>
        <taxon>Pentapetalae</taxon>
        <taxon>asterids</taxon>
        <taxon>Ericales</taxon>
        <taxon>Actinidiaceae</taxon>
        <taxon>Actinidia</taxon>
    </lineage>
</organism>
<dbReference type="Gene3D" id="3.30.70.270">
    <property type="match status" value="1"/>
</dbReference>
<dbReference type="InterPro" id="IPR043502">
    <property type="entry name" value="DNA/RNA_pol_sf"/>
</dbReference>
<evidence type="ECO:0000259" key="2">
    <source>
        <dbReference type="Pfam" id="PF00078"/>
    </source>
</evidence>
<dbReference type="SUPFAM" id="SSF56672">
    <property type="entry name" value="DNA/RNA polymerases"/>
    <property type="match status" value="1"/>
</dbReference>
<proteinExistence type="predicted"/>
<feature type="domain" description="Reverse transcriptase" evidence="2">
    <location>
        <begin position="191"/>
        <end position="297"/>
    </location>
</feature>
<dbReference type="Pfam" id="PF00078">
    <property type="entry name" value="RVT_1"/>
    <property type="match status" value="1"/>
</dbReference>
<dbReference type="InterPro" id="IPR000477">
    <property type="entry name" value="RT_dom"/>
</dbReference>
<dbReference type="EMBL" id="BJWL01000288">
    <property type="protein sequence ID" value="GFS37719.1"/>
    <property type="molecule type" value="Genomic_DNA"/>
</dbReference>
<dbReference type="GO" id="GO:0004523">
    <property type="term" value="F:RNA-DNA hybrid ribonuclease activity"/>
    <property type="evidence" value="ECO:0007669"/>
    <property type="project" value="InterPro"/>
</dbReference>
<keyword evidence="5" id="KW-1185">Reference proteome</keyword>
<feature type="region of interest" description="Disordered" evidence="1">
    <location>
        <begin position="54"/>
        <end position="82"/>
    </location>
</feature>
<dbReference type="CDD" id="cd09279">
    <property type="entry name" value="RNase_HI_like"/>
    <property type="match status" value="1"/>
</dbReference>
<comment type="caution">
    <text evidence="4">The sequence shown here is derived from an EMBL/GenBank/DDBJ whole genome shotgun (WGS) entry which is preliminary data.</text>
</comment>